<evidence type="ECO:0000256" key="1">
    <source>
        <dbReference type="ARBA" id="ARBA00004141"/>
    </source>
</evidence>
<keyword evidence="9" id="KW-0406">Ion transport</keyword>
<organism evidence="15 16">
    <name type="scientific">Cyclotella cryptica</name>
    <dbReference type="NCBI Taxonomy" id="29204"/>
    <lineage>
        <taxon>Eukaryota</taxon>
        <taxon>Sar</taxon>
        <taxon>Stramenopiles</taxon>
        <taxon>Ochrophyta</taxon>
        <taxon>Bacillariophyta</taxon>
        <taxon>Coscinodiscophyceae</taxon>
        <taxon>Thalassiosirophycidae</taxon>
        <taxon>Stephanodiscales</taxon>
        <taxon>Stephanodiscaceae</taxon>
        <taxon>Cyclotella</taxon>
    </lineage>
</organism>
<dbReference type="InterPro" id="IPR014710">
    <property type="entry name" value="RmlC-like_jellyroll"/>
</dbReference>
<evidence type="ECO:0000256" key="8">
    <source>
        <dbReference type="ARBA" id="ARBA00022989"/>
    </source>
</evidence>
<dbReference type="Gene3D" id="1.10.287.70">
    <property type="match status" value="1"/>
</dbReference>
<keyword evidence="5" id="KW-0631">Potassium channel</keyword>
<evidence type="ECO:0000256" key="5">
    <source>
        <dbReference type="ARBA" id="ARBA00022826"/>
    </source>
</evidence>
<dbReference type="GO" id="GO:0034702">
    <property type="term" value="C:monoatomic ion channel complex"/>
    <property type="evidence" value="ECO:0007669"/>
    <property type="project" value="UniProtKB-KW"/>
</dbReference>
<evidence type="ECO:0000256" key="2">
    <source>
        <dbReference type="ARBA" id="ARBA00022448"/>
    </source>
</evidence>
<evidence type="ECO:0000256" key="11">
    <source>
        <dbReference type="ARBA" id="ARBA00023303"/>
    </source>
</evidence>
<evidence type="ECO:0000256" key="10">
    <source>
        <dbReference type="ARBA" id="ARBA00023136"/>
    </source>
</evidence>
<evidence type="ECO:0000256" key="3">
    <source>
        <dbReference type="ARBA" id="ARBA00022538"/>
    </source>
</evidence>
<evidence type="ECO:0000256" key="9">
    <source>
        <dbReference type="ARBA" id="ARBA00023065"/>
    </source>
</evidence>
<feature type="transmembrane region" description="Helical" evidence="13">
    <location>
        <begin position="321"/>
        <end position="342"/>
    </location>
</feature>
<sequence length="717" mass="81369">MISSSSITAYRQRRRSTGHRISPIPKESRQIEPIEKDNENESSGDVETPTCNDSSHSRRPAEVMKPTRRRMSSKFRTRETIVRLLHENEVTPGVTVGDTSDDASKQTYHRRESLFSPVDWWMSPSSENQMPPSEDIHREWEKRKLLLVERPPPKYIMLPQNKFRLAWDVIMAFLLCVMAFYVPYRVCFFWEDDDEGDETSPVFIFETIVDMMFAMDIIFNFFTAYTNPSTSLVVSSPKLIALNYIKTYFFIDLMATIPLGYILTHSPLAIASKLGKLGRLPKLVKFVRAARLLKLLRVYKLQKFILKLEAHYNVHHGISRLIKIVIAIMIVTHMVGCFWYLIGLSGDDDILNGGWVYRYGVILNPKPVQYIASMYWAFSTLTTVGYGDISARTPQEQVYAMVMMLVGVSWYAYIVSSMSTIMSSFDAQNKAVRDKMLCVNEFIRAAKLPKELSKQVRDFFDFKLAKSQHAFLMSTNYDVDELLDELGSGLRADVLLYMDRHLISKIPFLQNKVPQFVADMISMFQPMVFHEGDYICKEGTQADEMFFLVKGKAGIYYGPKLIVVIEEGSYFGEIGCIMGGIRRAGVKALTTCELQALSRRNLNILLAEYPDVGDELKRVARDRAKIAKTGVQAESANGDESSTRENLNGSERCSPEMSDPSANVGPHISTSPATDKHARYLSLVEAEVNRIVNTISIKIRSDMGLSVPATEIHDGIT</sequence>
<gene>
    <name evidence="15" type="ORF">HJC23_011319</name>
</gene>
<dbReference type="InterPro" id="IPR005821">
    <property type="entry name" value="Ion_trans_dom"/>
</dbReference>
<dbReference type="SMART" id="SM00100">
    <property type="entry name" value="cNMP"/>
    <property type="match status" value="1"/>
</dbReference>
<keyword evidence="4 13" id="KW-0812">Transmembrane</keyword>
<dbReference type="Pfam" id="PF00520">
    <property type="entry name" value="Ion_trans"/>
    <property type="match status" value="1"/>
</dbReference>
<accession>A0ABD3QX51</accession>
<evidence type="ECO:0000313" key="15">
    <source>
        <dbReference type="EMBL" id="KAL3804391.1"/>
    </source>
</evidence>
<dbReference type="PANTHER" id="PTHR10217:SF435">
    <property type="entry name" value="POTASSIUM VOLTAGE-GATED CHANNEL PROTEIN EAG"/>
    <property type="match status" value="1"/>
</dbReference>
<feature type="transmembrane region" description="Helical" evidence="13">
    <location>
        <begin position="398"/>
        <end position="415"/>
    </location>
</feature>
<comment type="subcellular location">
    <subcellularLocation>
        <location evidence="1">Membrane</location>
        <topology evidence="1">Multi-pass membrane protein</topology>
    </subcellularLocation>
</comment>
<dbReference type="FunFam" id="1.10.287.70:FF:000123">
    <property type="entry name" value="Potassium channel KAT3"/>
    <property type="match status" value="1"/>
</dbReference>
<dbReference type="AlphaFoldDB" id="A0ABD3QX51"/>
<dbReference type="Pfam" id="PF00027">
    <property type="entry name" value="cNMP_binding"/>
    <property type="match status" value="1"/>
</dbReference>
<feature type="region of interest" description="Disordered" evidence="12">
    <location>
        <begin position="630"/>
        <end position="673"/>
    </location>
</feature>
<dbReference type="EMBL" id="JABMIG020000008">
    <property type="protein sequence ID" value="KAL3804391.1"/>
    <property type="molecule type" value="Genomic_DNA"/>
</dbReference>
<dbReference type="InterPro" id="IPR050818">
    <property type="entry name" value="KCNH_animal-type"/>
</dbReference>
<dbReference type="Gene3D" id="1.10.287.630">
    <property type="entry name" value="Helix hairpin bin"/>
    <property type="match status" value="1"/>
</dbReference>
<feature type="transmembrane region" description="Helical" evidence="13">
    <location>
        <begin position="368"/>
        <end position="386"/>
    </location>
</feature>
<feature type="domain" description="Cyclic nucleotide-binding" evidence="14">
    <location>
        <begin position="508"/>
        <end position="606"/>
    </location>
</feature>
<feature type="compositionally biased region" description="Polar residues" evidence="12">
    <location>
        <begin position="632"/>
        <end position="651"/>
    </location>
</feature>
<evidence type="ECO:0000256" key="7">
    <source>
        <dbReference type="ARBA" id="ARBA00022958"/>
    </source>
</evidence>
<keyword evidence="8 13" id="KW-1133">Transmembrane helix</keyword>
<dbReference type="PROSITE" id="PS00888">
    <property type="entry name" value="CNMP_BINDING_1"/>
    <property type="match status" value="1"/>
</dbReference>
<proteinExistence type="predicted"/>
<keyword evidence="7" id="KW-0630">Potassium</keyword>
<feature type="transmembrane region" description="Helical" evidence="13">
    <location>
        <begin position="244"/>
        <end position="263"/>
    </location>
</feature>
<feature type="transmembrane region" description="Helical" evidence="13">
    <location>
        <begin position="165"/>
        <end position="182"/>
    </location>
</feature>
<feature type="region of interest" description="Disordered" evidence="12">
    <location>
        <begin position="1"/>
        <end position="73"/>
    </location>
</feature>
<dbReference type="SUPFAM" id="SSF51206">
    <property type="entry name" value="cAMP-binding domain-like"/>
    <property type="match status" value="1"/>
</dbReference>
<dbReference type="InterPro" id="IPR003938">
    <property type="entry name" value="K_chnl_volt-dep_EAG/ELK/ERG"/>
</dbReference>
<protein>
    <recommendedName>
        <fullName evidence="14">Cyclic nucleotide-binding domain-containing protein</fullName>
    </recommendedName>
</protein>
<dbReference type="SUPFAM" id="SSF81324">
    <property type="entry name" value="Voltage-gated potassium channels"/>
    <property type="match status" value="1"/>
</dbReference>
<comment type="caution">
    <text evidence="15">The sequence shown here is derived from an EMBL/GenBank/DDBJ whole genome shotgun (WGS) entry which is preliminary data.</text>
</comment>
<dbReference type="PANTHER" id="PTHR10217">
    <property type="entry name" value="VOLTAGE AND LIGAND GATED POTASSIUM CHANNEL"/>
    <property type="match status" value="1"/>
</dbReference>
<keyword evidence="3" id="KW-0633">Potassium transport</keyword>
<dbReference type="InterPro" id="IPR000595">
    <property type="entry name" value="cNMP-bd_dom"/>
</dbReference>
<evidence type="ECO:0000313" key="16">
    <source>
        <dbReference type="Proteomes" id="UP001516023"/>
    </source>
</evidence>
<feature type="transmembrane region" description="Helical" evidence="13">
    <location>
        <begin position="202"/>
        <end position="223"/>
    </location>
</feature>
<evidence type="ECO:0000256" key="13">
    <source>
        <dbReference type="SAM" id="Phobius"/>
    </source>
</evidence>
<dbReference type="InterPro" id="IPR018490">
    <property type="entry name" value="cNMP-bd_dom_sf"/>
</dbReference>
<dbReference type="Gene3D" id="2.60.120.10">
    <property type="entry name" value="Jelly Rolls"/>
    <property type="match status" value="1"/>
</dbReference>
<keyword evidence="16" id="KW-1185">Reference proteome</keyword>
<dbReference type="Proteomes" id="UP001516023">
    <property type="component" value="Unassembled WGS sequence"/>
</dbReference>
<dbReference type="PROSITE" id="PS50042">
    <property type="entry name" value="CNMP_BINDING_3"/>
    <property type="match status" value="1"/>
</dbReference>
<dbReference type="InterPro" id="IPR018488">
    <property type="entry name" value="cNMP-bd_CS"/>
</dbReference>
<dbReference type="GO" id="GO:0005267">
    <property type="term" value="F:potassium channel activity"/>
    <property type="evidence" value="ECO:0007669"/>
    <property type="project" value="UniProtKB-KW"/>
</dbReference>
<evidence type="ECO:0000256" key="4">
    <source>
        <dbReference type="ARBA" id="ARBA00022692"/>
    </source>
</evidence>
<keyword evidence="11" id="KW-0407">Ion channel</keyword>
<keyword evidence="6" id="KW-0851">Voltage-gated channel</keyword>
<feature type="compositionally biased region" description="Basic and acidic residues" evidence="12">
    <location>
        <begin position="26"/>
        <end position="39"/>
    </location>
</feature>
<keyword evidence="2" id="KW-0813">Transport</keyword>
<keyword evidence="10 13" id="KW-0472">Membrane</keyword>
<reference evidence="15 16" key="1">
    <citation type="journal article" date="2020" name="G3 (Bethesda)">
        <title>Improved Reference Genome for Cyclotella cryptica CCMP332, a Model for Cell Wall Morphogenesis, Salinity Adaptation, and Lipid Production in Diatoms (Bacillariophyta).</title>
        <authorList>
            <person name="Roberts W.R."/>
            <person name="Downey K.M."/>
            <person name="Ruck E.C."/>
            <person name="Traller J.C."/>
            <person name="Alverson A.J."/>
        </authorList>
    </citation>
    <scope>NUCLEOTIDE SEQUENCE [LARGE SCALE GENOMIC DNA]</scope>
    <source>
        <strain evidence="15 16">CCMP332</strain>
    </source>
</reference>
<dbReference type="PRINTS" id="PR01463">
    <property type="entry name" value="EAGCHANLFMLY"/>
</dbReference>
<feature type="compositionally biased region" description="Polar residues" evidence="12">
    <location>
        <begin position="45"/>
        <end position="54"/>
    </location>
</feature>
<evidence type="ECO:0000259" key="14">
    <source>
        <dbReference type="PROSITE" id="PS50042"/>
    </source>
</evidence>
<evidence type="ECO:0000256" key="6">
    <source>
        <dbReference type="ARBA" id="ARBA00022882"/>
    </source>
</evidence>
<name>A0ABD3QX51_9STRA</name>
<dbReference type="CDD" id="cd00038">
    <property type="entry name" value="CAP_ED"/>
    <property type="match status" value="1"/>
</dbReference>
<evidence type="ECO:0000256" key="12">
    <source>
        <dbReference type="SAM" id="MobiDB-lite"/>
    </source>
</evidence>